<evidence type="ECO:0000313" key="8">
    <source>
        <dbReference type="EMBL" id="MEB3430172.1"/>
    </source>
</evidence>
<comment type="catalytic activity">
    <reaction evidence="1">
        <text>an L-aminoacyl-L-amino acid + H2O = 2 an L-alpha-amino acid</text>
        <dbReference type="Rhea" id="RHEA:48940"/>
        <dbReference type="ChEBI" id="CHEBI:15377"/>
        <dbReference type="ChEBI" id="CHEBI:59869"/>
        <dbReference type="ChEBI" id="CHEBI:77460"/>
        <dbReference type="EC" id="3.4.13.19"/>
    </reaction>
</comment>
<keyword evidence="3 6" id="KW-0645">Protease</keyword>
<comment type="caution">
    <text evidence="8">The sequence shown here is derived from an EMBL/GenBank/DDBJ whole genome shotgun (WGS) entry which is preliminary data.</text>
</comment>
<comment type="similarity">
    <text evidence="2 6">Belongs to the peptidase C69 family.</text>
</comment>
<evidence type="ECO:0000256" key="7">
    <source>
        <dbReference type="SAM" id="Coils"/>
    </source>
</evidence>
<dbReference type="EC" id="3.4.-.-" evidence="6"/>
<keyword evidence="9" id="KW-1185">Reference proteome</keyword>
<proteinExistence type="inferred from homology"/>
<organism evidence="8 9">
    <name type="scientific">Citroniella saccharovorans</name>
    <dbReference type="NCBI Taxonomy" id="2053367"/>
    <lineage>
        <taxon>Bacteria</taxon>
        <taxon>Bacillati</taxon>
        <taxon>Bacillota</taxon>
        <taxon>Tissierellia</taxon>
        <taxon>Tissierellales</taxon>
        <taxon>Peptoniphilaceae</taxon>
        <taxon>Citroniella</taxon>
    </lineage>
</organism>
<evidence type="ECO:0000256" key="5">
    <source>
        <dbReference type="ARBA" id="ARBA00022997"/>
    </source>
</evidence>
<dbReference type="PANTHER" id="PTHR12994">
    <property type="entry name" value="SECERNIN"/>
    <property type="match status" value="1"/>
</dbReference>
<dbReference type="GO" id="GO:0070004">
    <property type="term" value="F:cysteine-type exopeptidase activity"/>
    <property type="evidence" value="ECO:0007669"/>
    <property type="project" value="InterPro"/>
</dbReference>
<dbReference type="GO" id="GO:0016805">
    <property type="term" value="F:dipeptidase activity"/>
    <property type="evidence" value="ECO:0007669"/>
    <property type="project" value="UniProtKB-KW"/>
</dbReference>
<sequence>MACTTILIGKKASYDGSTIVARNEDSGAGAFNPKKMVFYKREENSRRYKSVLSDFEITLEGGSYSYIAVPNAVSGEGIWAAAGINEKNVGMTATETITSNERVQGMDPLLSKNKETGLYSGIGEEDMVSLVLPYINSAREGVKRLGRILEEYGSYEMNAIAFHDQDEIWLLETIGGHNYIARKVPDDSYVVMPNQQGIDEFDFEDAYGEEKNFMCSASLKELTEKYHLDLSLDGKFNPRLAFGSDTIFDKIYNTPRAYIMHTYFNKDYLDENNLDYFSNNLPWALKASRKITIEDVKEILSNHYEGTKYDPYIGEKANKVLRPIGINRNNFLGISQIRGFMPDGLKSIFHLAYASNVFNGLISQYTSVDRAEEYFSNTGDKVDTSSFYWTNRIIAALADPHFKLANALIDSYQRKIRINSQRVIAETDKKILELNASKEEMKKQLEDANEKIAIEAKKLTDEFLLEILDLASNEMRNSFSRSDA</sequence>
<dbReference type="InterPro" id="IPR047804">
    <property type="entry name" value="C69_dipept_A-like"/>
</dbReference>
<keyword evidence="5 6" id="KW-0224">Dipeptidase</keyword>
<evidence type="ECO:0000256" key="1">
    <source>
        <dbReference type="ARBA" id="ARBA00001670"/>
    </source>
</evidence>
<keyword evidence="7" id="KW-0175">Coiled coil</keyword>
<feature type="coiled-coil region" evidence="7">
    <location>
        <begin position="424"/>
        <end position="462"/>
    </location>
</feature>
<evidence type="ECO:0000256" key="3">
    <source>
        <dbReference type="ARBA" id="ARBA00022670"/>
    </source>
</evidence>
<dbReference type="EMBL" id="JAYKOT010000003">
    <property type="protein sequence ID" value="MEB3430172.1"/>
    <property type="molecule type" value="Genomic_DNA"/>
</dbReference>
<gene>
    <name evidence="8" type="ORF">VLK81_09270</name>
</gene>
<dbReference type="GO" id="GO:0006508">
    <property type="term" value="P:proteolysis"/>
    <property type="evidence" value="ECO:0007669"/>
    <property type="project" value="UniProtKB-KW"/>
</dbReference>
<dbReference type="Gene3D" id="3.60.60.10">
    <property type="entry name" value="Penicillin V Acylase, Chain A"/>
    <property type="match status" value="1"/>
</dbReference>
<name>A0AAW9MZV2_9FIRM</name>
<protein>
    <recommendedName>
        <fullName evidence="6">Dipeptidase</fullName>
        <ecNumber evidence="6">3.4.-.-</ecNumber>
    </recommendedName>
</protein>
<dbReference type="Proteomes" id="UP001357733">
    <property type="component" value="Unassembled WGS sequence"/>
</dbReference>
<evidence type="ECO:0000313" key="9">
    <source>
        <dbReference type="Proteomes" id="UP001357733"/>
    </source>
</evidence>
<dbReference type="PANTHER" id="PTHR12994:SF17">
    <property type="entry name" value="LD30995P"/>
    <property type="match status" value="1"/>
</dbReference>
<dbReference type="InterPro" id="IPR005322">
    <property type="entry name" value="Peptidase_C69"/>
</dbReference>
<dbReference type="AlphaFoldDB" id="A0AAW9MZV2"/>
<dbReference type="Pfam" id="PF03577">
    <property type="entry name" value="Peptidase_C69"/>
    <property type="match status" value="1"/>
</dbReference>
<accession>A0AAW9MZV2</accession>
<dbReference type="RefSeq" id="WP_324620362.1">
    <property type="nucleotide sequence ID" value="NZ_JAYKOT010000003.1"/>
</dbReference>
<evidence type="ECO:0000256" key="6">
    <source>
        <dbReference type="RuleBase" id="RU364089"/>
    </source>
</evidence>
<dbReference type="NCBIfam" id="NF033678">
    <property type="entry name" value="C69_fam_dipept"/>
    <property type="match status" value="1"/>
</dbReference>
<reference evidence="8 9" key="1">
    <citation type="submission" date="2024-01" db="EMBL/GenBank/DDBJ databases">
        <title>Complete genome sequence of Citroniella saccharovorans strain M6.X9, isolated from human fecal sample.</title>
        <authorList>
            <person name="Cheng G."/>
            <person name="Westerholm M."/>
            <person name="Schnurer A."/>
        </authorList>
    </citation>
    <scope>NUCLEOTIDE SEQUENCE [LARGE SCALE GENOMIC DNA]</scope>
    <source>
        <strain evidence="8 9">DSM 29873</strain>
    </source>
</reference>
<evidence type="ECO:0000256" key="4">
    <source>
        <dbReference type="ARBA" id="ARBA00022801"/>
    </source>
</evidence>
<evidence type="ECO:0000256" key="2">
    <source>
        <dbReference type="ARBA" id="ARBA00007225"/>
    </source>
</evidence>
<keyword evidence="4 6" id="KW-0378">Hydrolase</keyword>